<feature type="transmembrane region" description="Helical" evidence="2">
    <location>
        <begin position="92"/>
        <end position="110"/>
    </location>
</feature>
<keyword evidence="2" id="KW-0472">Membrane</keyword>
<dbReference type="AlphaFoldDB" id="A0A852WTI2"/>
<gene>
    <name evidence="3" type="ORF">BJY17_002043</name>
</gene>
<proteinExistence type="predicted"/>
<evidence type="ECO:0000313" key="3">
    <source>
        <dbReference type="EMBL" id="NYG21296.1"/>
    </source>
</evidence>
<feature type="transmembrane region" description="Helical" evidence="2">
    <location>
        <begin position="65"/>
        <end position="86"/>
    </location>
</feature>
<comment type="caution">
    <text evidence="3">The sequence shown here is derived from an EMBL/GenBank/DDBJ whole genome shotgun (WGS) entry which is preliminary data.</text>
</comment>
<dbReference type="EMBL" id="JACCFI010000001">
    <property type="protein sequence ID" value="NYG21296.1"/>
    <property type="molecule type" value="Genomic_DNA"/>
</dbReference>
<sequence length="190" mass="18153">MHALAAALRSWPMLAAFGAGLVLAALAAGAGGAMQPALVVAGVAALGWGGLAFRAGRVIAPSATLVATAAALVGMAAAVSTGAAAMTDVPPGPLAAAAVFIVVVALSAGLELRARTRPARSAGRGRGDRVAATSDTARLIGLVAGAALVAALATPALAATEAGEHAVPHGSYQTGTDAPLPGVEQPGHAH</sequence>
<dbReference type="RefSeq" id="WP_179551268.1">
    <property type="nucleotide sequence ID" value="NZ_JACCFI010000001.1"/>
</dbReference>
<keyword evidence="4" id="KW-1185">Reference proteome</keyword>
<name>A0A852WTI2_9MICO</name>
<evidence type="ECO:0000256" key="1">
    <source>
        <dbReference type="SAM" id="MobiDB-lite"/>
    </source>
</evidence>
<feature type="transmembrane region" description="Helical" evidence="2">
    <location>
        <begin position="37"/>
        <end position="53"/>
    </location>
</feature>
<keyword evidence="2" id="KW-0812">Transmembrane</keyword>
<organism evidence="3 4">
    <name type="scientific">Agromyces hippuratus</name>
    <dbReference type="NCBI Taxonomy" id="286438"/>
    <lineage>
        <taxon>Bacteria</taxon>
        <taxon>Bacillati</taxon>
        <taxon>Actinomycetota</taxon>
        <taxon>Actinomycetes</taxon>
        <taxon>Micrococcales</taxon>
        <taxon>Microbacteriaceae</taxon>
        <taxon>Agromyces</taxon>
    </lineage>
</organism>
<feature type="region of interest" description="Disordered" evidence="1">
    <location>
        <begin position="164"/>
        <end position="190"/>
    </location>
</feature>
<reference evidence="3 4" key="1">
    <citation type="submission" date="2020-07" db="EMBL/GenBank/DDBJ databases">
        <title>Sequencing the genomes of 1000 actinobacteria strains.</title>
        <authorList>
            <person name="Klenk H.-P."/>
        </authorList>
    </citation>
    <scope>NUCLEOTIDE SEQUENCE [LARGE SCALE GENOMIC DNA]</scope>
    <source>
        <strain evidence="3 4">DSM 8598</strain>
    </source>
</reference>
<evidence type="ECO:0000256" key="2">
    <source>
        <dbReference type="SAM" id="Phobius"/>
    </source>
</evidence>
<accession>A0A852WTI2</accession>
<dbReference type="Proteomes" id="UP000549066">
    <property type="component" value="Unassembled WGS sequence"/>
</dbReference>
<keyword evidence="2" id="KW-1133">Transmembrane helix</keyword>
<evidence type="ECO:0000313" key="4">
    <source>
        <dbReference type="Proteomes" id="UP000549066"/>
    </source>
</evidence>
<protein>
    <submittedName>
        <fullName evidence="3">Uncharacterized protein</fullName>
    </submittedName>
</protein>